<evidence type="ECO:0000256" key="3">
    <source>
        <dbReference type="ARBA" id="ARBA00022692"/>
    </source>
</evidence>
<keyword evidence="4 6" id="KW-1133">Transmembrane helix</keyword>
<feature type="transmembrane region" description="Helical" evidence="6">
    <location>
        <begin position="101"/>
        <end position="123"/>
    </location>
</feature>
<organism evidence="7 8">
    <name type="scientific">Streptomyces triticagri</name>
    <dbReference type="NCBI Taxonomy" id="2293568"/>
    <lineage>
        <taxon>Bacteria</taxon>
        <taxon>Bacillati</taxon>
        <taxon>Actinomycetota</taxon>
        <taxon>Actinomycetes</taxon>
        <taxon>Kitasatosporales</taxon>
        <taxon>Streptomycetaceae</taxon>
        <taxon>Streptomyces</taxon>
    </lineage>
</organism>
<dbReference type="Pfam" id="PF07690">
    <property type="entry name" value="MFS_1"/>
    <property type="match status" value="1"/>
</dbReference>
<keyword evidence="5 6" id="KW-0472">Membrane</keyword>
<dbReference type="OrthoDB" id="4528313at2"/>
<feature type="transmembrane region" description="Helical" evidence="6">
    <location>
        <begin position="59"/>
        <end position="80"/>
    </location>
</feature>
<dbReference type="InterPro" id="IPR036259">
    <property type="entry name" value="MFS_trans_sf"/>
</dbReference>
<keyword evidence="2" id="KW-1003">Cell membrane</keyword>
<name>A0A372LXF0_9ACTN</name>
<feature type="transmembrane region" description="Helical" evidence="6">
    <location>
        <begin position="166"/>
        <end position="198"/>
    </location>
</feature>
<evidence type="ECO:0000256" key="1">
    <source>
        <dbReference type="ARBA" id="ARBA00004651"/>
    </source>
</evidence>
<dbReference type="InterPro" id="IPR011701">
    <property type="entry name" value="MFS"/>
</dbReference>
<feature type="transmembrane region" description="Helical" evidence="6">
    <location>
        <begin position="350"/>
        <end position="369"/>
    </location>
</feature>
<evidence type="ECO:0000256" key="5">
    <source>
        <dbReference type="ARBA" id="ARBA00023136"/>
    </source>
</evidence>
<evidence type="ECO:0000313" key="8">
    <source>
        <dbReference type="Proteomes" id="UP000263094"/>
    </source>
</evidence>
<evidence type="ECO:0000256" key="4">
    <source>
        <dbReference type="ARBA" id="ARBA00022989"/>
    </source>
</evidence>
<comment type="subcellular location">
    <subcellularLocation>
        <location evidence="1">Cell membrane</location>
        <topology evidence="1">Multi-pass membrane protein</topology>
    </subcellularLocation>
</comment>
<accession>A0A372LXF0</accession>
<feature type="transmembrane region" description="Helical" evidence="6">
    <location>
        <begin position="34"/>
        <end position="53"/>
    </location>
</feature>
<evidence type="ECO:0000256" key="2">
    <source>
        <dbReference type="ARBA" id="ARBA00022475"/>
    </source>
</evidence>
<dbReference type="AlphaFoldDB" id="A0A372LXF0"/>
<dbReference type="PANTHER" id="PTHR23513">
    <property type="entry name" value="INTEGRAL MEMBRANE EFFLUX PROTEIN-RELATED"/>
    <property type="match status" value="1"/>
</dbReference>
<dbReference type="GO" id="GO:0005886">
    <property type="term" value="C:plasma membrane"/>
    <property type="evidence" value="ECO:0007669"/>
    <property type="project" value="UniProtKB-SubCell"/>
</dbReference>
<protein>
    <submittedName>
        <fullName evidence="7">MFS transporter</fullName>
    </submittedName>
</protein>
<feature type="transmembrane region" description="Helical" evidence="6">
    <location>
        <begin position="289"/>
        <end position="307"/>
    </location>
</feature>
<dbReference type="CDD" id="cd06173">
    <property type="entry name" value="MFS_MefA_like"/>
    <property type="match status" value="1"/>
</dbReference>
<dbReference type="SUPFAM" id="SSF103473">
    <property type="entry name" value="MFS general substrate transporter"/>
    <property type="match status" value="1"/>
</dbReference>
<gene>
    <name evidence="7" type="ORF">DY218_28320</name>
</gene>
<dbReference type="EMBL" id="QUAK01000208">
    <property type="protein sequence ID" value="RFU83342.1"/>
    <property type="molecule type" value="Genomic_DNA"/>
</dbReference>
<feature type="transmembrane region" description="Helical" evidence="6">
    <location>
        <begin position="261"/>
        <end position="282"/>
    </location>
</feature>
<dbReference type="RefSeq" id="WP_128558975.1">
    <property type="nucleotide sequence ID" value="NZ_QUAK01000208.1"/>
</dbReference>
<feature type="transmembrane region" description="Helical" evidence="6">
    <location>
        <begin position="227"/>
        <end position="249"/>
    </location>
</feature>
<proteinExistence type="predicted"/>
<dbReference type="PANTHER" id="PTHR23513:SF11">
    <property type="entry name" value="STAPHYLOFERRIN A TRANSPORTER"/>
    <property type="match status" value="1"/>
</dbReference>
<keyword evidence="3 6" id="KW-0812">Transmembrane</keyword>
<dbReference type="Gene3D" id="1.20.1250.20">
    <property type="entry name" value="MFS general substrate transporter like domains"/>
    <property type="match status" value="1"/>
</dbReference>
<dbReference type="GO" id="GO:0022857">
    <property type="term" value="F:transmembrane transporter activity"/>
    <property type="evidence" value="ECO:0007669"/>
    <property type="project" value="InterPro"/>
</dbReference>
<comment type="caution">
    <text evidence="7">The sequence shown here is derived from an EMBL/GenBank/DDBJ whole genome shotgun (WGS) entry which is preliminary data.</text>
</comment>
<feature type="transmembrane region" description="Helical" evidence="6">
    <location>
        <begin position="381"/>
        <end position="399"/>
    </location>
</feature>
<keyword evidence="8" id="KW-1185">Reference proteome</keyword>
<evidence type="ECO:0000256" key="6">
    <source>
        <dbReference type="SAM" id="Phobius"/>
    </source>
</evidence>
<evidence type="ECO:0000313" key="7">
    <source>
        <dbReference type="EMBL" id="RFU83342.1"/>
    </source>
</evidence>
<dbReference type="Proteomes" id="UP000263094">
    <property type="component" value="Unassembled WGS sequence"/>
</dbReference>
<feature type="transmembrane region" description="Helical" evidence="6">
    <location>
        <begin position="313"/>
        <end position="338"/>
    </location>
</feature>
<reference evidence="7 8" key="1">
    <citation type="submission" date="2018-08" db="EMBL/GenBank/DDBJ databases">
        <title>Isolation, diversity and antifungal activity of Actinobacteria from wheat.</title>
        <authorList>
            <person name="Han C."/>
        </authorList>
    </citation>
    <scope>NUCLEOTIDE SEQUENCE [LARGE SCALE GENOMIC DNA]</scope>
    <source>
        <strain evidence="7 8">NEAU-YY421</strain>
    </source>
</reference>
<sequence length="415" mass="42566">MSTSTDGRTEEVPAPAPLWTTGFRLYFGARTSSLLGDAMLPVALSVGVLEAGYGSAGVGYALGAWMGALALCMLFGGVLADRFTPRRMMVIADAARLVIQVVMAAMFLTGHVALWAVVALQFLSGCATALFQPGVASMVPQVAEDVQRANGVLRIAESTAGVLGPALAGVLVGFSGAGIVFAIYAATYGISGGCLLGLRLKSARSDTSESMLRQLATGWAEFRSRPWLWGVISTFLVYGCFVAGVSLPVGTDLVVDQLGSTSFGIAMAALGGGGAIGGMVAIKVRPARPLAAGAAGWALYALFPAATAVRPSLVVLCLVWAAAGAGLAFWAVIWTTAVQTQVPAELLNRVYAYDVAGSLVSMALGRSLAGPLASVFGQRPLMALATVLGLLCSALLLAVPAIRQLRAVPAGTRRV</sequence>